<sequence>MFYLGYWPGDLLPYFNEGAKEVRYGGFTVTQTENLHSYEIVSPPMGNGNKPLDDEVNLKHTCYMHFIKYVTHDYRSVDIDSNKISEDADYVKCYDLNYLNNFGSRHRQTFTFGGSGGFCDV</sequence>
<dbReference type="InterPro" id="IPR053168">
    <property type="entry name" value="Glutamic_endopeptidase"/>
</dbReference>
<accession>A0A565C3J8</accession>
<dbReference type="Proteomes" id="UP000489600">
    <property type="component" value="Unassembled WGS sequence"/>
</dbReference>
<evidence type="ECO:0000313" key="3">
    <source>
        <dbReference type="Proteomes" id="UP000489600"/>
    </source>
</evidence>
<protein>
    <recommendedName>
        <fullName evidence="1">Neprosin PEP catalytic domain-containing protein</fullName>
    </recommendedName>
</protein>
<dbReference type="OrthoDB" id="1034053at2759"/>
<proteinExistence type="predicted"/>
<dbReference type="AlphaFoldDB" id="A0A565C3J8"/>
<dbReference type="PANTHER" id="PTHR31589:SF248">
    <property type="entry name" value="CARBOXYL-TERMINAL PROTEINASE-LIKE PROTEIN (DUF239)-RELATED"/>
    <property type="match status" value="1"/>
</dbReference>
<organism evidence="2 3">
    <name type="scientific">Arabis nemorensis</name>
    <dbReference type="NCBI Taxonomy" id="586526"/>
    <lineage>
        <taxon>Eukaryota</taxon>
        <taxon>Viridiplantae</taxon>
        <taxon>Streptophyta</taxon>
        <taxon>Embryophyta</taxon>
        <taxon>Tracheophyta</taxon>
        <taxon>Spermatophyta</taxon>
        <taxon>Magnoliopsida</taxon>
        <taxon>eudicotyledons</taxon>
        <taxon>Gunneridae</taxon>
        <taxon>Pentapetalae</taxon>
        <taxon>rosids</taxon>
        <taxon>malvids</taxon>
        <taxon>Brassicales</taxon>
        <taxon>Brassicaceae</taxon>
        <taxon>Arabideae</taxon>
        <taxon>Arabis</taxon>
    </lineage>
</organism>
<dbReference type="EMBL" id="CABITT030000006">
    <property type="protein sequence ID" value="VVB08192.1"/>
    <property type="molecule type" value="Genomic_DNA"/>
</dbReference>
<evidence type="ECO:0000313" key="2">
    <source>
        <dbReference type="EMBL" id="VVB08192.1"/>
    </source>
</evidence>
<dbReference type="InterPro" id="IPR004314">
    <property type="entry name" value="Neprosin"/>
</dbReference>
<dbReference type="PROSITE" id="PS52045">
    <property type="entry name" value="NEPROSIN_PEP_CD"/>
    <property type="match status" value="1"/>
</dbReference>
<name>A0A565C3J8_9BRAS</name>
<evidence type="ECO:0000259" key="1">
    <source>
        <dbReference type="PROSITE" id="PS52045"/>
    </source>
</evidence>
<reference evidence="2" key="1">
    <citation type="submission" date="2019-07" db="EMBL/GenBank/DDBJ databases">
        <authorList>
            <person name="Dittberner H."/>
        </authorList>
    </citation>
    <scope>NUCLEOTIDE SEQUENCE [LARGE SCALE GENOMIC DNA]</scope>
</reference>
<comment type="caution">
    <text evidence="2">The sequence shown here is derived from an EMBL/GenBank/DDBJ whole genome shotgun (WGS) entry which is preliminary data.</text>
</comment>
<dbReference type="Pfam" id="PF03080">
    <property type="entry name" value="Neprosin"/>
    <property type="match status" value="1"/>
</dbReference>
<keyword evidence="3" id="KW-1185">Reference proteome</keyword>
<gene>
    <name evidence="2" type="ORF">ANE_LOCUS18636</name>
</gene>
<dbReference type="PANTHER" id="PTHR31589">
    <property type="entry name" value="PROTEIN, PUTATIVE (DUF239)-RELATED-RELATED"/>
    <property type="match status" value="1"/>
</dbReference>
<feature type="domain" description="Neprosin PEP catalytic" evidence="1">
    <location>
        <begin position="1"/>
        <end position="120"/>
    </location>
</feature>